<evidence type="ECO:0000256" key="7">
    <source>
        <dbReference type="ARBA" id="ARBA00023136"/>
    </source>
</evidence>
<keyword evidence="3 8" id="KW-0997">Cell inner membrane</keyword>
<dbReference type="RefSeq" id="WP_078003787.1">
    <property type="nucleotide sequence ID" value="NZ_MRUL01000012.1"/>
</dbReference>
<dbReference type="HAMAP" id="MF_00914">
    <property type="entry name" value="L_Ala_exporter"/>
    <property type="match status" value="1"/>
</dbReference>
<comment type="subcellular location">
    <subcellularLocation>
        <location evidence="8">Cell inner membrane</location>
        <topology evidence="8">Multi-pass membrane protein</topology>
    </subcellularLocation>
</comment>
<dbReference type="EMBL" id="MRUL01000012">
    <property type="protein sequence ID" value="OON38956.1"/>
    <property type="molecule type" value="Genomic_DNA"/>
</dbReference>
<evidence type="ECO:0000256" key="2">
    <source>
        <dbReference type="ARBA" id="ARBA00022475"/>
    </source>
</evidence>
<proteinExistence type="inferred from homology"/>
<sequence>MISPFRMRHAVADIVAMVVYCFVTGMITEIFISGMSFDRSLSSRLFAIPVNVVIAWPYGVWRDALLAKARQASPASWLRSLADVIAYVSFQSPVYALILLSIGASLQQIIAAVSANLLASMLLGGVYGYFLDFCRRLFGIRLAKAA</sequence>
<evidence type="ECO:0000256" key="1">
    <source>
        <dbReference type="ARBA" id="ARBA00022448"/>
    </source>
</evidence>
<dbReference type="Pfam" id="PF06610">
    <property type="entry name" value="AlaE"/>
    <property type="match status" value="1"/>
</dbReference>
<reference evidence="9 10" key="1">
    <citation type="submission" date="2016-12" db="EMBL/GenBank/DDBJ databases">
        <title>Izhakiella australiana sp. nov. of genus Izhakiella isolated from Australian desert.</title>
        <authorList>
            <person name="Ji M."/>
        </authorList>
    </citation>
    <scope>NUCLEOTIDE SEQUENCE [LARGE SCALE GENOMIC DNA]</scope>
    <source>
        <strain evidence="9 10">D4N98</strain>
    </source>
</reference>
<evidence type="ECO:0000256" key="8">
    <source>
        <dbReference type="HAMAP-Rule" id="MF_00914"/>
    </source>
</evidence>
<evidence type="ECO:0000256" key="4">
    <source>
        <dbReference type="ARBA" id="ARBA00022692"/>
    </source>
</evidence>
<name>A0A1S8YJP9_9GAMM</name>
<evidence type="ECO:0000313" key="10">
    <source>
        <dbReference type="Proteomes" id="UP000190667"/>
    </source>
</evidence>
<dbReference type="STRING" id="1926881.BTJ39_16510"/>
<dbReference type="AlphaFoldDB" id="A0A1S8YJP9"/>
<keyword evidence="2 8" id="KW-1003">Cell membrane</keyword>
<dbReference type="GO" id="GO:0034639">
    <property type="term" value="F:L-amino acid efflux transmembrane transporter activity"/>
    <property type="evidence" value="ECO:0007669"/>
    <property type="project" value="UniProtKB-UniRule"/>
</dbReference>
<dbReference type="Proteomes" id="UP000190667">
    <property type="component" value="Unassembled WGS sequence"/>
</dbReference>
<evidence type="ECO:0000313" key="9">
    <source>
        <dbReference type="EMBL" id="OON38956.1"/>
    </source>
</evidence>
<dbReference type="InterPro" id="IPR010574">
    <property type="entry name" value="Ala_export_AlaE"/>
</dbReference>
<comment type="function">
    <text evidence="8">Exports L-alanine.</text>
</comment>
<dbReference type="GO" id="GO:0032973">
    <property type="term" value="P:amino acid export across plasma membrane"/>
    <property type="evidence" value="ECO:0007669"/>
    <property type="project" value="UniProtKB-UniRule"/>
</dbReference>
<keyword evidence="6 8" id="KW-1133">Transmembrane helix</keyword>
<keyword evidence="10" id="KW-1185">Reference proteome</keyword>
<keyword evidence="1 8" id="KW-0813">Transport</keyword>
<dbReference type="GO" id="GO:0005886">
    <property type="term" value="C:plasma membrane"/>
    <property type="evidence" value="ECO:0007669"/>
    <property type="project" value="UniProtKB-SubCell"/>
</dbReference>
<comment type="similarity">
    <text evidence="8">Belongs to the AlaE exporter family.</text>
</comment>
<evidence type="ECO:0000256" key="3">
    <source>
        <dbReference type="ARBA" id="ARBA00022519"/>
    </source>
</evidence>
<comment type="caution">
    <text evidence="9">The sequence shown here is derived from an EMBL/GenBank/DDBJ whole genome shotgun (WGS) entry which is preliminary data.</text>
</comment>
<gene>
    <name evidence="8" type="primary">alaE</name>
    <name evidence="9" type="ORF">BTJ39_16510</name>
</gene>
<feature type="transmembrane region" description="Helical" evidence="8">
    <location>
        <begin position="81"/>
        <end position="103"/>
    </location>
</feature>
<protein>
    <recommendedName>
        <fullName evidence="8">L-alanine exporter AlaE</fullName>
    </recommendedName>
</protein>
<evidence type="ECO:0000256" key="5">
    <source>
        <dbReference type="ARBA" id="ARBA00022970"/>
    </source>
</evidence>
<dbReference type="OrthoDB" id="9006207at2"/>
<feature type="transmembrane region" description="Helical" evidence="8">
    <location>
        <begin position="109"/>
        <end position="131"/>
    </location>
</feature>
<keyword evidence="7 8" id="KW-0472">Membrane</keyword>
<evidence type="ECO:0000256" key="6">
    <source>
        <dbReference type="ARBA" id="ARBA00022989"/>
    </source>
</evidence>
<feature type="transmembrane region" description="Helical" evidence="8">
    <location>
        <begin position="12"/>
        <end position="32"/>
    </location>
</feature>
<accession>A0A1S8YJP9</accession>
<keyword evidence="5 8" id="KW-0029">Amino-acid transport</keyword>
<organism evidence="9 10">
    <name type="scientific">Izhakiella australiensis</name>
    <dbReference type="NCBI Taxonomy" id="1926881"/>
    <lineage>
        <taxon>Bacteria</taxon>
        <taxon>Pseudomonadati</taxon>
        <taxon>Pseudomonadota</taxon>
        <taxon>Gammaproteobacteria</taxon>
        <taxon>Enterobacterales</taxon>
        <taxon>Erwiniaceae</taxon>
        <taxon>Izhakiella</taxon>
    </lineage>
</organism>
<keyword evidence="4 8" id="KW-0812">Transmembrane</keyword>